<reference evidence="3" key="1">
    <citation type="journal article" date="2023" name="Mol. Phylogenet. Evol.">
        <title>Genome-scale phylogeny and comparative genomics of the fungal order Sordariales.</title>
        <authorList>
            <person name="Hensen N."/>
            <person name="Bonometti L."/>
            <person name="Westerberg I."/>
            <person name="Brannstrom I.O."/>
            <person name="Guillou S."/>
            <person name="Cros-Aarteil S."/>
            <person name="Calhoun S."/>
            <person name="Haridas S."/>
            <person name="Kuo A."/>
            <person name="Mondo S."/>
            <person name="Pangilinan J."/>
            <person name="Riley R."/>
            <person name="LaButti K."/>
            <person name="Andreopoulos B."/>
            <person name="Lipzen A."/>
            <person name="Chen C."/>
            <person name="Yan M."/>
            <person name="Daum C."/>
            <person name="Ng V."/>
            <person name="Clum A."/>
            <person name="Steindorff A."/>
            <person name="Ohm R.A."/>
            <person name="Martin F."/>
            <person name="Silar P."/>
            <person name="Natvig D.O."/>
            <person name="Lalanne C."/>
            <person name="Gautier V."/>
            <person name="Ament-Velasquez S.L."/>
            <person name="Kruys A."/>
            <person name="Hutchinson M.I."/>
            <person name="Powell A.J."/>
            <person name="Barry K."/>
            <person name="Miller A.N."/>
            <person name="Grigoriev I.V."/>
            <person name="Debuchy R."/>
            <person name="Gladieux P."/>
            <person name="Hiltunen Thoren M."/>
            <person name="Johannesson H."/>
        </authorList>
    </citation>
    <scope>NUCLEOTIDE SEQUENCE</scope>
    <source>
        <strain evidence="3">PSN293</strain>
    </source>
</reference>
<keyword evidence="1" id="KW-0677">Repeat</keyword>
<name>A0AAN7B5V5_9PEZI</name>
<sequence>MAATAEPGSAVSQNSIFGHAGSLLNDLAEKRKGDPKRAIMWVGHSLGGLVIKEAIIRAANSSTYGRDPRLGDIYSSTIGVIFMGTPHRGIPKATLGESAARLTARLLAAGSNMQVLGNLRPDSHALEKQLHDFVTVSSHIPVVCFYEELKTGRAGLIVPRASAVFDGKMVSFDSIPADHREMARFATRSDIGYNRVLGHIQSIWASYQDARRREEGERARIAEEEQHKKMKELKEAEEAVHSDILRWLSFSLMRQRENHIEDAHRATLDWVFGDNPSLPGQVTERDGGVLPFSSWLSKNGAPAFWVSGKAGSGKSTFMKAIRHHPETLRRLHDWAEKRPLFVCHFFLYELGSDLGKCREGMLRSILYQFLKSDHGLELSKTIFGSQFLGINDQLPQFHAQGIGEHWGALRGYFINALNAIAQKNWSLCLFVYGLDEYRTVEKWKKEKYTAADVEMVYEGEDGDAVWGSNASIMDDHRQVLTFFKNLCVHPNIKLCLSSRELMIFEDGFAKFPRLRMQDCNKSDIWRFVSDQISQTEISEDGKMALTAKITSKSCGVFLWVRLVVNSILDGYASGDSLARLHEKIDQAPSRLCGPRGLFMKMIEPALKDGQVRLESSRIFK</sequence>
<reference evidence="3" key="2">
    <citation type="submission" date="2023-05" db="EMBL/GenBank/DDBJ databases">
        <authorList>
            <consortium name="Lawrence Berkeley National Laboratory"/>
            <person name="Steindorff A."/>
            <person name="Hensen N."/>
            <person name="Bonometti L."/>
            <person name="Westerberg I."/>
            <person name="Brannstrom I.O."/>
            <person name="Guillou S."/>
            <person name="Cros-Aarteil S."/>
            <person name="Calhoun S."/>
            <person name="Haridas S."/>
            <person name="Kuo A."/>
            <person name="Mondo S."/>
            <person name="Pangilinan J."/>
            <person name="Riley R."/>
            <person name="Labutti K."/>
            <person name="Andreopoulos B."/>
            <person name="Lipzen A."/>
            <person name="Chen C."/>
            <person name="Yanf M."/>
            <person name="Daum C."/>
            <person name="Ng V."/>
            <person name="Clum A."/>
            <person name="Ohm R."/>
            <person name="Martin F."/>
            <person name="Silar P."/>
            <person name="Natvig D."/>
            <person name="Lalanne C."/>
            <person name="Gautier V."/>
            <person name="Ament-Velasquez S.L."/>
            <person name="Kruys A."/>
            <person name="Hutchinson M.I."/>
            <person name="Powell A.J."/>
            <person name="Barry K."/>
            <person name="Miller A.N."/>
            <person name="Grigoriev I.V."/>
            <person name="Debuchy R."/>
            <person name="Gladieux P."/>
            <person name="Thoren M.H."/>
            <person name="Johannesson H."/>
        </authorList>
    </citation>
    <scope>NUCLEOTIDE SEQUENCE</scope>
    <source>
        <strain evidence="3">PSN293</strain>
    </source>
</reference>
<comment type="caution">
    <text evidence="3">The sequence shown here is derived from an EMBL/GenBank/DDBJ whole genome shotgun (WGS) entry which is preliminary data.</text>
</comment>
<protein>
    <recommendedName>
        <fullName evidence="2">Nephrocystin 3-like N-terminal domain-containing protein</fullName>
    </recommendedName>
</protein>
<dbReference type="SUPFAM" id="SSF53474">
    <property type="entry name" value="alpha/beta-Hydrolases"/>
    <property type="match status" value="1"/>
</dbReference>
<dbReference type="Gene3D" id="3.40.50.1820">
    <property type="entry name" value="alpha/beta hydrolase"/>
    <property type="match status" value="1"/>
</dbReference>
<organism evidence="3 4">
    <name type="scientific">Rhypophila decipiens</name>
    <dbReference type="NCBI Taxonomy" id="261697"/>
    <lineage>
        <taxon>Eukaryota</taxon>
        <taxon>Fungi</taxon>
        <taxon>Dikarya</taxon>
        <taxon>Ascomycota</taxon>
        <taxon>Pezizomycotina</taxon>
        <taxon>Sordariomycetes</taxon>
        <taxon>Sordariomycetidae</taxon>
        <taxon>Sordariales</taxon>
        <taxon>Naviculisporaceae</taxon>
        <taxon>Rhypophila</taxon>
    </lineage>
</organism>
<dbReference type="EMBL" id="MU858155">
    <property type="protein sequence ID" value="KAK4211177.1"/>
    <property type="molecule type" value="Genomic_DNA"/>
</dbReference>
<evidence type="ECO:0000259" key="2">
    <source>
        <dbReference type="Pfam" id="PF24883"/>
    </source>
</evidence>
<dbReference type="AlphaFoldDB" id="A0AAN7B5V5"/>
<feature type="domain" description="Nephrocystin 3-like N-terminal" evidence="2">
    <location>
        <begin position="292"/>
        <end position="438"/>
    </location>
</feature>
<dbReference type="PANTHER" id="PTHR10039">
    <property type="entry name" value="AMELOGENIN"/>
    <property type="match status" value="1"/>
</dbReference>
<dbReference type="Proteomes" id="UP001301769">
    <property type="component" value="Unassembled WGS sequence"/>
</dbReference>
<proteinExistence type="predicted"/>
<evidence type="ECO:0000256" key="1">
    <source>
        <dbReference type="ARBA" id="ARBA00022737"/>
    </source>
</evidence>
<keyword evidence="4" id="KW-1185">Reference proteome</keyword>
<gene>
    <name evidence="3" type="ORF">QBC37DRAFT_19317</name>
</gene>
<evidence type="ECO:0000313" key="3">
    <source>
        <dbReference type="EMBL" id="KAK4211177.1"/>
    </source>
</evidence>
<evidence type="ECO:0000313" key="4">
    <source>
        <dbReference type="Proteomes" id="UP001301769"/>
    </source>
</evidence>
<accession>A0AAN7B5V5</accession>
<dbReference type="Pfam" id="PF24883">
    <property type="entry name" value="NPHP3_N"/>
    <property type="match status" value="1"/>
</dbReference>
<dbReference type="InterPro" id="IPR029058">
    <property type="entry name" value="AB_hydrolase_fold"/>
</dbReference>
<dbReference type="InterPro" id="IPR056884">
    <property type="entry name" value="NPHP3-like_N"/>
</dbReference>
<dbReference type="PANTHER" id="PTHR10039:SF5">
    <property type="entry name" value="NACHT DOMAIN-CONTAINING PROTEIN"/>
    <property type="match status" value="1"/>
</dbReference>